<sequence length="426" mass="46986">MADFVSSLDNPPIMSLASSSGAADESFEDACSICLEPFNIDDPATVTNCKHEYHLQCIVEWSQRSKECPICWQLLVLKDSASQELLAAVESERSLRTRRSAHNVHEVYEIDHDAPYMDDCDFDECIMRRFAASASRARYLNRRGRQRSSGTGPSQLLFPGHSADLPDVQQIYTTPPEECQSSGFGLVEGDLPPSSTSTTRNDQRPLSMVQSIANVVSNKVGDRDGPVKPRVLCSQPPPNSPGKPSSSEFHAFSESIKSRFSAASARYKESISKSSRGFKEKLLARNVSVKELGRGVQREMSASIAGVARVIERLDLNSKLSRAPVPLSSSGGTPNFSYKGKGVQESVMNQSFNGNGGETAHDMSSATPPYVYNTIPGQLEVSIAQVNGVYSQNCILSSSFLLDFWYLYLIWVPFYSLFLFILCFFF</sequence>
<evidence type="ECO:0000256" key="2">
    <source>
        <dbReference type="ARBA" id="ARBA00012483"/>
    </source>
</evidence>
<name>A0A5J5A938_9ASTE</name>
<dbReference type="GO" id="GO:0008270">
    <property type="term" value="F:zinc ion binding"/>
    <property type="evidence" value="ECO:0007669"/>
    <property type="project" value="UniProtKB-KW"/>
</dbReference>
<keyword evidence="3" id="KW-0808">Transferase</keyword>
<evidence type="ECO:0000256" key="3">
    <source>
        <dbReference type="ARBA" id="ARBA00022679"/>
    </source>
</evidence>
<evidence type="ECO:0000313" key="12">
    <source>
        <dbReference type="EMBL" id="KAA8527565.1"/>
    </source>
</evidence>
<dbReference type="InterPro" id="IPR001841">
    <property type="entry name" value="Znf_RING"/>
</dbReference>
<dbReference type="EC" id="2.3.2.27" evidence="2"/>
<reference evidence="12 13" key="1">
    <citation type="submission" date="2019-09" db="EMBL/GenBank/DDBJ databases">
        <title>A chromosome-level genome assembly of the Chinese tupelo Nyssa sinensis.</title>
        <authorList>
            <person name="Yang X."/>
            <person name="Kang M."/>
            <person name="Yang Y."/>
            <person name="Xiong H."/>
            <person name="Wang M."/>
            <person name="Zhang Z."/>
            <person name="Wang Z."/>
            <person name="Wu H."/>
            <person name="Ma T."/>
            <person name="Liu J."/>
            <person name="Xi Z."/>
        </authorList>
    </citation>
    <scope>NUCLEOTIDE SEQUENCE [LARGE SCALE GENOMIC DNA]</scope>
    <source>
        <strain evidence="12">J267</strain>
        <tissue evidence="12">Leaf</tissue>
    </source>
</reference>
<dbReference type="PANTHER" id="PTHR46463">
    <property type="entry name" value="ZINC FINGER, RING/FYVE/PHD-TYPE"/>
    <property type="match status" value="1"/>
</dbReference>
<dbReference type="Proteomes" id="UP000325577">
    <property type="component" value="Linkage Group LG21"/>
</dbReference>
<dbReference type="AlphaFoldDB" id="A0A5J5A938"/>
<evidence type="ECO:0000256" key="4">
    <source>
        <dbReference type="ARBA" id="ARBA00022723"/>
    </source>
</evidence>
<gene>
    <name evidence="12" type="ORF">F0562_034720</name>
</gene>
<evidence type="ECO:0000256" key="8">
    <source>
        <dbReference type="PROSITE-ProRule" id="PRU00175"/>
    </source>
</evidence>
<keyword evidence="6" id="KW-0833">Ubl conjugation pathway</keyword>
<dbReference type="InterPro" id="IPR013083">
    <property type="entry name" value="Znf_RING/FYVE/PHD"/>
</dbReference>
<evidence type="ECO:0000256" key="9">
    <source>
        <dbReference type="SAM" id="MobiDB-lite"/>
    </source>
</evidence>
<feature type="region of interest" description="Disordered" evidence="9">
    <location>
        <begin position="176"/>
        <end position="206"/>
    </location>
</feature>
<keyword evidence="4" id="KW-0479">Metal-binding</keyword>
<feature type="transmembrane region" description="Helical" evidence="10">
    <location>
        <begin position="404"/>
        <end position="425"/>
    </location>
</feature>
<feature type="domain" description="RING-type" evidence="11">
    <location>
        <begin position="31"/>
        <end position="71"/>
    </location>
</feature>
<comment type="catalytic activity">
    <reaction evidence="1">
        <text>S-ubiquitinyl-[E2 ubiquitin-conjugating enzyme]-L-cysteine + [acceptor protein]-L-lysine = [E2 ubiquitin-conjugating enzyme]-L-cysteine + N(6)-ubiquitinyl-[acceptor protein]-L-lysine.</text>
        <dbReference type="EC" id="2.3.2.27"/>
    </reaction>
</comment>
<evidence type="ECO:0000256" key="10">
    <source>
        <dbReference type="SAM" id="Phobius"/>
    </source>
</evidence>
<protein>
    <recommendedName>
        <fullName evidence="2">RING-type E3 ubiquitin transferase</fullName>
        <ecNumber evidence="2">2.3.2.27</ecNumber>
    </recommendedName>
</protein>
<keyword evidence="7" id="KW-0862">Zinc</keyword>
<dbReference type="EMBL" id="CM018045">
    <property type="protein sequence ID" value="KAA8527565.1"/>
    <property type="molecule type" value="Genomic_DNA"/>
</dbReference>
<proteinExistence type="predicted"/>
<evidence type="ECO:0000259" key="11">
    <source>
        <dbReference type="PROSITE" id="PS50089"/>
    </source>
</evidence>
<evidence type="ECO:0000256" key="1">
    <source>
        <dbReference type="ARBA" id="ARBA00000900"/>
    </source>
</evidence>
<dbReference type="Pfam" id="PF13639">
    <property type="entry name" value="zf-RING_2"/>
    <property type="match status" value="1"/>
</dbReference>
<keyword evidence="10" id="KW-1133">Transmembrane helix</keyword>
<evidence type="ECO:0000256" key="5">
    <source>
        <dbReference type="ARBA" id="ARBA00022771"/>
    </source>
</evidence>
<dbReference type="PANTHER" id="PTHR46463:SF16">
    <property type="entry name" value="E3 UBIQUITIN-PROTEIN LIGASE RHF1A"/>
    <property type="match status" value="1"/>
</dbReference>
<dbReference type="PROSITE" id="PS50089">
    <property type="entry name" value="ZF_RING_2"/>
    <property type="match status" value="1"/>
</dbReference>
<feature type="region of interest" description="Disordered" evidence="9">
    <location>
        <begin position="141"/>
        <end position="160"/>
    </location>
</feature>
<evidence type="ECO:0000313" key="13">
    <source>
        <dbReference type="Proteomes" id="UP000325577"/>
    </source>
</evidence>
<keyword evidence="10" id="KW-0472">Membrane</keyword>
<keyword evidence="13" id="KW-1185">Reference proteome</keyword>
<evidence type="ECO:0000256" key="6">
    <source>
        <dbReference type="ARBA" id="ARBA00022786"/>
    </source>
</evidence>
<keyword evidence="10" id="KW-0812">Transmembrane</keyword>
<accession>A0A5J5A938</accession>
<organism evidence="12 13">
    <name type="scientific">Nyssa sinensis</name>
    <dbReference type="NCBI Taxonomy" id="561372"/>
    <lineage>
        <taxon>Eukaryota</taxon>
        <taxon>Viridiplantae</taxon>
        <taxon>Streptophyta</taxon>
        <taxon>Embryophyta</taxon>
        <taxon>Tracheophyta</taxon>
        <taxon>Spermatophyta</taxon>
        <taxon>Magnoliopsida</taxon>
        <taxon>eudicotyledons</taxon>
        <taxon>Gunneridae</taxon>
        <taxon>Pentapetalae</taxon>
        <taxon>asterids</taxon>
        <taxon>Cornales</taxon>
        <taxon>Nyssaceae</taxon>
        <taxon>Nyssa</taxon>
    </lineage>
</organism>
<dbReference type="SMART" id="SM00184">
    <property type="entry name" value="RING"/>
    <property type="match status" value="1"/>
</dbReference>
<keyword evidence="5 8" id="KW-0863">Zinc-finger</keyword>
<dbReference type="SUPFAM" id="SSF57850">
    <property type="entry name" value="RING/U-box"/>
    <property type="match status" value="1"/>
</dbReference>
<evidence type="ECO:0000256" key="7">
    <source>
        <dbReference type="ARBA" id="ARBA00022833"/>
    </source>
</evidence>
<dbReference type="GO" id="GO:0061630">
    <property type="term" value="F:ubiquitin protein ligase activity"/>
    <property type="evidence" value="ECO:0007669"/>
    <property type="project" value="UniProtKB-EC"/>
</dbReference>
<feature type="region of interest" description="Disordered" evidence="9">
    <location>
        <begin position="219"/>
        <end position="251"/>
    </location>
</feature>
<dbReference type="OrthoDB" id="8062037at2759"/>
<dbReference type="Gene3D" id="3.30.40.10">
    <property type="entry name" value="Zinc/RING finger domain, C3HC4 (zinc finger)"/>
    <property type="match status" value="1"/>
</dbReference>